<accession>A0ABX7P688</accession>
<feature type="domain" description="ABC3 transporter permease C-terminal" evidence="9">
    <location>
        <begin position="169"/>
        <end position="282"/>
    </location>
</feature>
<dbReference type="RefSeq" id="WP_206727529.1">
    <property type="nucleotide sequence ID" value="NZ_CP071090.1"/>
</dbReference>
<protein>
    <submittedName>
        <fullName evidence="11">ABC transporter permease</fullName>
    </submittedName>
</protein>
<evidence type="ECO:0000256" key="2">
    <source>
        <dbReference type="ARBA" id="ARBA00022475"/>
    </source>
</evidence>
<feature type="domain" description="MacB-like periplasmic core" evidence="10">
    <location>
        <begin position="28"/>
        <end position="126"/>
    </location>
</feature>
<evidence type="ECO:0000256" key="3">
    <source>
        <dbReference type="ARBA" id="ARBA00022692"/>
    </source>
</evidence>
<name>A0ABX7P688_9BACT</name>
<keyword evidence="2" id="KW-1003">Cell membrane</keyword>
<sequence length="287" mass="29995">MMTRASSIPASGGGPGSSWLRYSRSSGEKSTGFASADDLDAPEVVIINETLAAKLFPGQDPVGQRVRFTYNSEQKPREIVGVVGDERMAGLDAAPTPIVYTPDAQDTSTRAILVVRTKPGAASVAASLRAELRAEDAGLVLSDARTMEELVATAPWLFLRRYPTLVVGVFASVALLLAMVGVYGVMAYSLSQRSRELAIRMALGARKQDVLGMVVRQGAALALLGVGLGLVGSLALSRVLQRLLFGVSAADPVVLAGGAAVLVLMGMLASYLPALRASRVDPASALR</sequence>
<comment type="similarity">
    <text evidence="6">Belongs to the ABC-4 integral membrane protein family.</text>
</comment>
<feature type="region of interest" description="Disordered" evidence="7">
    <location>
        <begin position="1"/>
        <end position="24"/>
    </location>
</feature>
<evidence type="ECO:0000259" key="10">
    <source>
        <dbReference type="Pfam" id="PF12704"/>
    </source>
</evidence>
<dbReference type="Proteomes" id="UP000662747">
    <property type="component" value="Chromosome"/>
</dbReference>
<feature type="transmembrane region" description="Helical" evidence="8">
    <location>
        <begin position="210"/>
        <end position="233"/>
    </location>
</feature>
<organism evidence="11 12">
    <name type="scientific">Pyxidicoccus parkwayensis</name>
    <dbReference type="NCBI Taxonomy" id="2813578"/>
    <lineage>
        <taxon>Bacteria</taxon>
        <taxon>Pseudomonadati</taxon>
        <taxon>Myxococcota</taxon>
        <taxon>Myxococcia</taxon>
        <taxon>Myxococcales</taxon>
        <taxon>Cystobacterineae</taxon>
        <taxon>Myxococcaceae</taxon>
        <taxon>Pyxidicoccus</taxon>
    </lineage>
</organism>
<dbReference type="Pfam" id="PF12704">
    <property type="entry name" value="MacB_PCD"/>
    <property type="match status" value="1"/>
</dbReference>
<evidence type="ECO:0000256" key="8">
    <source>
        <dbReference type="SAM" id="Phobius"/>
    </source>
</evidence>
<comment type="subcellular location">
    <subcellularLocation>
        <location evidence="1">Cell membrane</location>
        <topology evidence="1">Multi-pass membrane protein</topology>
    </subcellularLocation>
</comment>
<feature type="transmembrane region" description="Helical" evidence="8">
    <location>
        <begin position="165"/>
        <end position="190"/>
    </location>
</feature>
<evidence type="ECO:0000259" key="9">
    <source>
        <dbReference type="Pfam" id="PF02687"/>
    </source>
</evidence>
<keyword evidence="5 8" id="KW-0472">Membrane</keyword>
<evidence type="ECO:0000256" key="1">
    <source>
        <dbReference type="ARBA" id="ARBA00004651"/>
    </source>
</evidence>
<dbReference type="InterPro" id="IPR003838">
    <property type="entry name" value="ABC3_permease_C"/>
</dbReference>
<evidence type="ECO:0000256" key="7">
    <source>
        <dbReference type="SAM" id="MobiDB-lite"/>
    </source>
</evidence>
<feature type="transmembrane region" description="Helical" evidence="8">
    <location>
        <begin position="253"/>
        <end position="272"/>
    </location>
</feature>
<keyword evidence="3 8" id="KW-0812">Transmembrane</keyword>
<evidence type="ECO:0000313" key="11">
    <source>
        <dbReference type="EMBL" id="QSQ25979.1"/>
    </source>
</evidence>
<reference evidence="11 12" key="1">
    <citation type="submission" date="2021-02" db="EMBL/GenBank/DDBJ databases">
        <title>De Novo genome assembly of isolated myxobacteria.</title>
        <authorList>
            <person name="Stevens D.C."/>
        </authorList>
    </citation>
    <scope>NUCLEOTIDE SEQUENCE [LARGE SCALE GENOMIC DNA]</scope>
    <source>
        <strain evidence="12">SCPEA02</strain>
    </source>
</reference>
<gene>
    <name evidence="11" type="ORF">JY651_14075</name>
</gene>
<evidence type="ECO:0000256" key="6">
    <source>
        <dbReference type="ARBA" id="ARBA00038076"/>
    </source>
</evidence>
<dbReference type="InterPro" id="IPR050250">
    <property type="entry name" value="Macrolide_Exporter_MacB"/>
</dbReference>
<feature type="compositionally biased region" description="Low complexity" evidence="7">
    <location>
        <begin position="1"/>
        <end position="10"/>
    </location>
</feature>
<proteinExistence type="inferred from homology"/>
<evidence type="ECO:0000313" key="12">
    <source>
        <dbReference type="Proteomes" id="UP000662747"/>
    </source>
</evidence>
<evidence type="ECO:0000256" key="5">
    <source>
        <dbReference type="ARBA" id="ARBA00023136"/>
    </source>
</evidence>
<keyword evidence="4 8" id="KW-1133">Transmembrane helix</keyword>
<dbReference type="PANTHER" id="PTHR30572">
    <property type="entry name" value="MEMBRANE COMPONENT OF TRANSPORTER-RELATED"/>
    <property type="match status" value="1"/>
</dbReference>
<keyword evidence="12" id="KW-1185">Reference proteome</keyword>
<dbReference type="InterPro" id="IPR025857">
    <property type="entry name" value="MacB_PCD"/>
</dbReference>
<evidence type="ECO:0000256" key="4">
    <source>
        <dbReference type="ARBA" id="ARBA00022989"/>
    </source>
</evidence>
<dbReference type="PANTHER" id="PTHR30572:SF4">
    <property type="entry name" value="ABC TRANSPORTER PERMEASE YTRF"/>
    <property type="match status" value="1"/>
</dbReference>
<dbReference type="Pfam" id="PF02687">
    <property type="entry name" value="FtsX"/>
    <property type="match status" value="1"/>
</dbReference>
<dbReference type="EMBL" id="CP071090">
    <property type="protein sequence ID" value="QSQ25979.1"/>
    <property type="molecule type" value="Genomic_DNA"/>
</dbReference>